<evidence type="ECO:0000256" key="1">
    <source>
        <dbReference type="ARBA" id="ARBA00004123"/>
    </source>
</evidence>
<evidence type="ECO:0000313" key="15">
    <source>
        <dbReference type="EMBL" id="CAF1061365.1"/>
    </source>
</evidence>
<feature type="region of interest" description="Disordered" evidence="12">
    <location>
        <begin position="1"/>
        <end position="21"/>
    </location>
</feature>
<name>A0A814L4E4_9BILA</name>
<evidence type="ECO:0000259" key="13">
    <source>
        <dbReference type="PROSITE" id="PS50016"/>
    </source>
</evidence>
<evidence type="ECO:0000313" key="18">
    <source>
        <dbReference type="EMBL" id="CAF3759511.1"/>
    </source>
</evidence>
<dbReference type="InterPro" id="IPR022056">
    <property type="entry name" value="CpG-bd_C"/>
</dbReference>
<keyword evidence="3 10" id="KW-0863">Zinc-finger</keyword>
<feature type="region of interest" description="Disordered" evidence="12">
    <location>
        <begin position="214"/>
        <end position="257"/>
    </location>
</feature>
<evidence type="ECO:0000256" key="5">
    <source>
        <dbReference type="ARBA" id="ARBA00023015"/>
    </source>
</evidence>
<evidence type="ECO:0000313" key="14">
    <source>
        <dbReference type="EMBL" id="CAF1058434.1"/>
    </source>
</evidence>
<feature type="compositionally biased region" description="Polar residues" evidence="12">
    <location>
        <begin position="161"/>
        <end position="180"/>
    </location>
</feature>
<feature type="domain" description="PHD-type" evidence="13">
    <location>
        <begin position="28"/>
        <end position="78"/>
    </location>
</feature>
<evidence type="ECO:0000256" key="12">
    <source>
        <dbReference type="SAM" id="MobiDB-lite"/>
    </source>
</evidence>
<dbReference type="Proteomes" id="UP000663864">
    <property type="component" value="Unassembled WGS sequence"/>
</dbReference>
<keyword evidence="8" id="KW-0539">Nucleus</keyword>
<dbReference type="SUPFAM" id="SSF57903">
    <property type="entry name" value="FYVE/PHD zinc finger"/>
    <property type="match status" value="1"/>
</dbReference>
<dbReference type="GO" id="GO:0048188">
    <property type="term" value="C:Set1C/COMPASS complex"/>
    <property type="evidence" value="ECO:0007669"/>
    <property type="project" value="InterPro"/>
</dbReference>
<keyword evidence="7" id="KW-0804">Transcription</keyword>
<dbReference type="PANTHER" id="PTHR46174:SF1">
    <property type="entry name" value="CXXC-TYPE ZINC FINGER PROTEIN 1"/>
    <property type="match status" value="1"/>
</dbReference>
<reference evidence="14" key="1">
    <citation type="submission" date="2021-02" db="EMBL/GenBank/DDBJ databases">
        <authorList>
            <person name="Nowell W R."/>
        </authorList>
    </citation>
    <scope>NUCLEOTIDE SEQUENCE</scope>
</reference>
<evidence type="ECO:0000256" key="2">
    <source>
        <dbReference type="ARBA" id="ARBA00022723"/>
    </source>
</evidence>
<keyword evidence="11" id="KW-0175">Coiled coil</keyword>
<dbReference type="InterPro" id="IPR037869">
    <property type="entry name" value="Spp1/CFP1"/>
</dbReference>
<evidence type="ECO:0000313" key="19">
    <source>
        <dbReference type="Proteomes" id="UP000663864"/>
    </source>
</evidence>
<keyword evidence="6" id="KW-0238">DNA-binding</keyword>
<dbReference type="Pfam" id="PF00628">
    <property type="entry name" value="PHD"/>
    <property type="match status" value="1"/>
</dbReference>
<keyword evidence="2" id="KW-0479">Metal-binding</keyword>
<feature type="compositionally biased region" description="Low complexity" evidence="12">
    <location>
        <begin position="144"/>
        <end position="160"/>
    </location>
</feature>
<dbReference type="Proteomes" id="UP000663889">
    <property type="component" value="Unassembled WGS sequence"/>
</dbReference>
<evidence type="ECO:0000256" key="7">
    <source>
        <dbReference type="ARBA" id="ARBA00023163"/>
    </source>
</evidence>
<dbReference type="PANTHER" id="PTHR46174">
    <property type="entry name" value="CXXC-TYPE ZINC FINGER PROTEIN 1"/>
    <property type="match status" value="1"/>
</dbReference>
<gene>
    <name evidence="18" type="ORF">FNK824_LOCUS12717</name>
    <name evidence="17" type="ORF">OTI717_LOCUS6150</name>
    <name evidence="16" type="ORF">RFH988_LOCUS19256</name>
    <name evidence="15" type="ORF">SEV965_LOCUS13865</name>
    <name evidence="14" type="ORF">ZHD862_LOCUS15437</name>
</gene>
<evidence type="ECO:0000256" key="11">
    <source>
        <dbReference type="SAM" id="Coils"/>
    </source>
</evidence>
<dbReference type="EMBL" id="CAJNOT010000698">
    <property type="protein sequence ID" value="CAF1058434.1"/>
    <property type="molecule type" value="Genomic_DNA"/>
</dbReference>
<proteinExistence type="predicted"/>
<dbReference type="EMBL" id="CAJNOO010001120">
    <property type="protein sequence ID" value="CAF1099872.1"/>
    <property type="molecule type" value="Genomic_DNA"/>
</dbReference>
<dbReference type="EMBL" id="CAJNOU010000669">
    <property type="protein sequence ID" value="CAF1061365.1"/>
    <property type="molecule type" value="Genomic_DNA"/>
</dbReference>
<dbReference type="GO" id="GO:0008270">
    <property type="term" value="F:zinc ion binding"/>
    <property type="evidence" value="ECO:0007669"/>
    <property type="project" value="UniProtKB-KW"/>
</dbReference>
<dbReference type="EMBL" id="CAJOAX010000422">
    <property type="protein sequence ID" value="CAF3587831.1"/>
    <property type="molecule type" value="Genomic_DNA"/>
</dbReference>
<dbReference type="GO" id="GO:0003677">
    <property type="term" value="F:DNA binding"/>
    <property type="evidence" value="ECO:0007669"/>
    <property type="project" value="UniProtKB-KW"/>
</dbReference>
<dbReference type="InterPro" id="IPR019786">
    <property type="entry name" value="Zinc_finger_PHD-type_CS"/>
</dbReference>
<evidence type="ECO:0000256" key="6">
    <source>
        <dbReference type="ARBA" id="ARBA00023125"/>
    </source>
</evidence>
<dbReference type="InterPro" id="IPR013083">
    <property type="entry name" value="Znf_RING/FYVE/PHD"/>
</dbReference>
<evidence type="ECO:0000313" key="17">
    <source>
        <dbReference type="EMBL" id="CAF3587831.1"/>
    </source>
</evidence>
<dbReference type="OrthoDB" id="419183at2759"/>
<dbReference type="PROSITE" id="PS01359">
    <property type="entry name" value="ZF_PHD_1"/>
    <property type="match status" value="1"/>
</dbReference>
<dbReference type="EMBL" id="CAJOBE010001615">
    <property type="protein sequence ID" value="CAF3759511.1"/>
    <property type="molecule type" value="Genomic_DNA"/>
</dbReference>
<dbReference type="Proteomes" id="UP000663874">
    <property type="component" value="Unassembled WGS sequence"/>
</dbReference>
<comment type="caution">
    <text evidence="14">The sequence shown here is derived from an EMBL/GenBank/DDBJ whole genome shotgun (WGS) entry which is preliminary data.</text>
</comment>
<evidence type="ECO:0000256" key="3">
    <source>
        <dbReference type="ARBA" id="ARBA00022771"/>
    </source>
</evidence>
<dbReference type="Pfam" id="PF12269">
    <property type="entry name" value="CpG_bind_C"/>
    <property type="match status" value="1"/>
</dbReference>
<dbReference type="Gene3D" id="3.30.40.10">
    <property type="entry name" value="Zinc/RING finger domain, C3HC4 (zinc finger)"/>
    <property type="match status" value="1"/>
</dbReference>
<dbReference type="InterPro" id="IPR011011">
    <property type="entry name" value="Znf_FYVE_PHD"/>
</dbReference>
<dbReference type="SMART" id="SM00249">
    <property type="entry name" value="PHD"/>
    <property type="match status" value="1"/>
</dbReference>
<organism evidence="14 19">
    <name type="scientific">Rotaria sordida</name>
    <dbReference type="NCBI Taxonomy" id="392033"/>
    <lineage>
        <taxon>Eukaryota</taxon>
        <taxon>Metazoa</taxon>
        <taxon>Spiralia</taxon>
        <taxon>Gnathifera</taxon>
        <taxon>Rotifera</taxon>
        <taxon>Eurotatoria</taxon>
        <taxon>Bdelloidea</taxon>
        <taxon>Philodinida</taxon>
        <taxon>Philodinidae</taxon>
        <taxon>Rotaria</taxon>
    </lineage>
</organism>
<evidence type="ECO:0000256" key="8">
    <source>
        <dbReference type="ARBA" id="ARBA00023242"/>
    </source>
</evidence>
<feature type="coiled-coil region" evidence="11">
    <location>
        <begin position="322"/>
        <end position="349"/>
    </location>
</feature>
<comment type="subcellular location">
    <subcellularLocation>
        <location evidence="1">Nucleus</location>
    </subcellularLocation>
</comment>
<dbReference type="Proteomes" id="UP000663882">
    <property type="component" value="Unassembled WGS sequence"/>
</dbReference>
<accession>A0A814L4E4</accession>
<feature type="region of interest" description="Disordered" evidence="12">
    <location>
        <begin position="122"/>
        <end position="180"/>
    </location>
</feature>
<dbReference type="AlphaFoldDB" id="A0A814L4E4"/>
<feature type="compositionally biased region" description="Basic and acidic residues" evidence="12">
    <location>
        <begin position="127"/>
        <end position="137"/>
    </location>
</feature>
<keyword evidence="4" id="KW-0862">Zinc</keyword>
<evidence type="ECO:0000256" key="10">
    <source>
        <dbReference type="PROSITE-ProRule" id="PRU00146"/>
    </source>
</evidence>
<sequence>MSTINSKHSSGSFSHKSLSNSSLGDGQVLYCLCRSSDCSTFMIACDACNIWYHGLCIGISEKESARIENFFCHQCRHKTPSLQIRYNKPLKEIEEKLSKCIKRRLQKEAQLLNPSLISMQKQNEIATNDKKTREHSSSMDQFINDDSTSNQSDSSSSSTNVMSRQQQVLHGNTSGVPRSTGIQSVQYEALLSRDEQEQTNKNLINTTKRSLITKNIGTSEKRKRNVSSSGMTTIKREPRSELNDEEDTKNLSARRRNRINEKTSRQCYGPGCLFEARPASKYCSNKCGLELARNRLLQFLPMRLMQWQTIPSVADTLNKKAIDEIRTEIEDIKQRLSVLDERQRKLNEIIERGKQLKAIKDTNKIDTTNDESDGMYFCILCNQEISQKSYTRHIDKCFIRFESQVSYGSNVKSNIEGLFCDNYDRTNNLYCKRLKVICPEHSRDPKIGPDEACGCPLEKDLFEVSDDLCTVQKRLCSKHFKWDRKHRAQIDLERLHELMRYEELVEKENRLRTAMNERGSVAGLLLHKTTAH</sequence>
<keyword evidence="5" id="KW-0805">Transcription regulation</keyword>
<dbReference type="GO" id="GO:0045893">
    <property type="term" value="P:positive regulation of DNA-templated transcription"/>
    <property type="evidence" value="ECO:0007669"/>
    <property type="project" value="TreeGrafter"/>
</dbReference>
<evidence type="ECO:0000256" key="4">
    <source>
        <dbReference type="ARBA" id="ARBA00022833"/>
    </source>
</evidence>
<dbReference type="Proteomes" id="UP000663823">
    <property type="component" value="Unassembled WGS sequence"/>
</dbReference>
<dbReference type="PROSITE" id="PS50016">
    <property type="entry name" value="ZF_PHD_2"/>
    <property type="match status" value="1"/>
</dbReference>
<evidence type="ECO:0000313" key="16">
    <source>
        <dbReference type="EMBL" id="CAF1099872.1"/>
    </source>
</evidence>
<dbReference type="InterPro" id="IPR001965">
    <property type="entry name" value="Znf_PHD"/>
</dbReference>
<protein>
    <recommendedName>
        <fullName evidence="9">CXXC-type zinc finger protein 1</fullName>
    </recommendedName>
</protein>
<evidence type="ECO:0000256" key="9">
    <source>
        <dbReference type="ARBA" id="ARBA00023828"/>
    </source>
</evidence>
<dbReference type="InterPro" id="IPR019787">
    <property type="entry name" value="Znf_PHD-finger"/>
</dbReference>